<feature type="compositionally biased region" description="Low complexity" evidence="1">
    <location>
        <begin position="7"/>
        <end position="33"/>
    </location>
</feature>
<name>A0AAD7GHV8_MYCRO</name>
<feature type="region of interest" description="Disordered" evidence="1">
    <location>
        <begin position="1"/>
        <end position="72"/>
    </location>
</feature>
<proteinExistence type="predicted"/>
<comment type="caution">
    <text evidence="2">The sequence shown here is derived from an EMBL/GenBank/DDBJ whole genome shotgun (WGS) entry which is preliminary data.</text>
</comment>
<gene>
    <name evidence="2" type="ORF">B0H17DRAFT_1202804</name>
</gene>
<reference evidence="2" key="1">
    <citation type="submission" date="2023-03" db="EMBL/GenBank/DDBJ databases">
        <title>Massive genome expansion in bonnet fungi (Mycena s.s.) driven by repeated elements and novel gene families across ecological guilds.</title>
        <authorList>
            <consortium name="Lawrence Berkeley National Laboratory"/>
            <person name="Harder C.B."/>
            <person name="Miyauchi S."/>
            <person name="Viragh M."/>
            <person name="Kuo A."/>
            <person name="Thoen E."/>
            <person name="Andreopoulos B."/>
            <person name="Lu D."/>
            <person name="Skrede I."/>
            <person name="Drula E."/>
            <person name="Henrissat B."/>
            <person name="Morin E."/>
            <person name="Kohler A."/>
            <person name="Barry K."/>
            <person name="LaButti K."/>
            <person name="Morin E."/>
            <person name="Salamov A."/>
            <person name="Lipzen A."/>
            <person name="Mereny Z."/>
            <person name="Hegedus B."/>
            <person name="Baldrian P."/>
            <person name="Stursova M."/>
            <person name="Weitz H."/>
            <person name="Taylor A."/>
            <person name="Grigoriev I.V."/>
            <person name="Nagy L.G."/>
            <person name="Martin F."/>
            <person name="Kauserud H."/>
        </authorList>
    </citation>
    <scope>NUCLEOTIDE SEQUENCE</scope>
    <source>
        <strain evidence="2">CBHHK067</strain>
    </source>
</reference>
<dbReference type="AlphaFoldDB" id="A0AAD7GHV8"/>
<protein>
    <recommendedName>
        <fullName evidence="4">Retrotransposon gag domain-containing protein</fullName>
    </recommendedName>
</protein>
<accession>A0AAD7GHV8</accession>
<organism evidence="2 3">
    <name type="scientific">Mycena rosella</name>
    <name type="common">Pink bonnet</name>
    <name type="synonym">Agaricus rosellus</name>
    <dbReference type="NCBI Taxonomy" id="1033263"/>
    <lineage>
        <taxon>Eukaryota</taxon>
        <taxon>Fungi</taxon>
        <taxon>Dikarya</taxon>
        <taxon>Basidiomycota</taxon>
        <taxon>Agaricomycotina</taxon>
        <taxon>Agaricomycetes</taxon>
        <taxon>Agaricomycetidae</taxon>
        <taxon>Agaricales</taxon>
        <taxon>Marasmiineae</taxon>
        <taxon>Mycenaceae</taxon>
        <taxon>Mycena</taxon>
    </lineage>
</organism>
<dbReference type="EMBL" id="JARKIE010000077">
    <property type="protein sequence ID" value="KAJ7688726.1"/>
    <property type="molecule type" value="Genomic_DNA"/>
</dbReference>
<sequence>MTSSNLTSVSFPSTSASFPSTPTISTPSDLTPSPETPPVLLPAFFTPKPPQRKSAPRRPPSPDSSSSENEMALPKATELFRGNGTAEKARTWLHTLELTWKYDADIEEKLYRFERGLHPGSVAEEWWGGLVATNKKDWASLMVAFEAKWPKPKATRRAQDTVIREISTNCLDRYALGRYVDDEDGVSVLSHIAWAQVTRRF</sequence>
<evidence type="ECO:0000313" key="3">
    <source>
        <dbReference type="Proteomes" id="UP001221757"/>
    </source>
</evidence>
<evidence type="ECO:0000256" key="1">
    <source>
        <dbReference type="SAM" id="MobiDB-lite"/>
    </source>
</evidence>
<evidence type="ECO:0000313" key="2">
    <source>
        <dbReference type="EMBL" id="KAJ7688726.1"/>
    </source>
</evidence>
<keyword evidence="3" id="KW-1185">Reference proteome</keyword>
<dbReference type="Proteomes" id="UP001221757">
    <property type="component" value="Unassembled WGS sequence"/>
</dbReference>
<evidence type="ECO:0008006" key="4">
    <source>
        <dbReference type="Google" id="ProtNLM"/>
    </source>
</evidence>